<dbReference type="PANTHER" id="PTHR43792">
    <property type="entry name" value="GNAT FAMILY, PUTATIVE (AFU_ORTHOLOGUE AFUA_3G00765)-RELATED-RELATED"/>
    <property type="match status" value="1"/>
</dbReference>
<keyword evidence="3" id="KW-1185">Reference proteome</keyword>
<dbReference type="Proteomes" id="UP001203761">
    <property type="component" value="Unassembled WGS sequence"/>
</dbReference>
<comment type="caution">
    <text evidence="2">The sequence shown here is derived from an EMBL/GenBank/DDBJ whole genome shotgun (WGS) entry which is preliminary data.</text>
</comment>
<evidence type="ECO:0000313" key="2">
    <source>
        <dbReference type="EMBL" id="MCL6422558.1"/>
    </source>
</evidence>
<dbReference type="EMBL" id="JAKNCJ010000001">
    <property type="protein sequence ID" value="MCL6422558.1"/>
    <property type="molecule type" value="Genomic_DNA"/>
</dbReference>
<dbReference type="PROSITE" id="PS51186">
    <property type="entry name" value="GNAT"/>
    <property type="match status" value="1"/>
</dbReference>
<gene>
    <name evidence="2" type="ORF">Bequi_04020</name>
</gene>
<evidence type="ECO:0000313" key="3">
    <source>
        <dbReference type="Proteomes" id="UP001203761"/>
    </source>
</evidence>
<dbReference type="SUPFAM" id="SSF55729">
    <property type="entry name" value="Acyl-CoA N-acyltransferases (Nat)"/>
    <property type="match status" value="1"/>
</dbReference>
<name>A0ABT0QZE5_9MICO</name>
<dbReference type="RefSeq" id="WP_249736654.1">
    <property type="nucleotide sequence ID" value="NZ_JAKNCJ010000001.1"/>
</dbReference>
<proteinExistence type="predicted"/>
<dbReference type="PANTHER" id="PTHR43792:SF1">
    <property type="entry name" value="N-ACETYLTRANSFERASE DOMAIN-CONTAINING PROTEIN"/>
    <property type="match status" value="1"/>
</dbReference>
<reference evidence="2" key="1">
    <citation type="submission" date="2022-02" db="EMBL/GenBank/DDBJ databases">
        <authorList>
            <person name="Lee M."/>
            <person name="Kim S.-J."/>
            <person name="Jung M.-Y."/>
        </authorList>
    </citation>
    <scope>NUCLEOTIDE SEQUENCE</scope>
    <source>
        <strain evidence="2">JHP9</strain>
    </source>
</reference>
<organism evidence="2 3">
    <name type="scientific">Brachybacterium equifaecis</name>
    <dbReference type="NCBI Taxonomy" id="2910770"/>
    <lineage>
        <taxon>Bacteria</taxon>
        <taxon>Bacillati</taxon>
        <taxon>Actinomycetota</taxon>
        <taxon>Actinomycetes</taxon>
        <taxon>Micrococcales</taxon>
        <taxon>Dermabacteraceae</taxon>
        <taxon>Brachybacterium</taxon>
    </lineage>
</organism>
<dbReference type="InterPro" id="IPR000182">
    <property type="entry name" value="GNAT_dom"/>
</dbReference>
<protein>
    <submittedName>
        <fullName evidence="2">GNAT family N-acetyltransferase</fullName>
    </submittedName>
</protein>
<dbReference type="Gene3D" id="3.40.630.30">
    <property type="match status" value="1"/>
</dbReference>
<feature type="domain" description="N-acetyltransferase" evidence="1">
    <location>
        <begin position="24"/>
        <end position="182"/>
    </location>
</feature>
<sequence>MTADAAALFEPGSAPLAHRRTERLALDIPVPADLEELHALNSDPRVWTHFPSLRPTRLAQSQEILDVWRECWAADGLGSWIVRDRATGEFLGYAGCRVVRGVFWNLGYRFRPEAQGRGFATEAARAALDAAHEVHPELPVVAYLVEHNAASARVAERLGFTLQHRAPDAGNPDPDVMRLVYADRDLTEAELAAALG</sequence>
<dbReference type="Pfam" id="PF13302">
    <property type="entry name" value="Acetyltransf_3"/>
    <property type="match status" value="1"/>
</dbReference>
<dbReference type="InterPro" id="IPR016181">
    <property type="entry name" value="Acyl_CoA_acyltransferase"/>
</dbReference>
<accession>A0ABT0QZE5</accession>
<dbReference type="InterPro" id="IPR051531">
    <property type="entry name" value="N-acetyltransferase"/>
</dbReference>
<evidence type="ECO:0000259" key="1">
    <source>
        <dbReference type="PROSITE" id="PS51186"/>
    </source>
</evidence>